<dbReference type="EMBL" id="RRCF01000001">
    <property type="protein sequence ID" value="RRJ23478.1"/>
    <property type="molecule type" value="Genomic_DNA"/>
</dbReference>
<dbReference type="PRINTS" id="PR00081">
    <property type="entry name" value="GDHRDH"/>
</dbReference>
<keyword evidence="2" id="KW-0560">Oxidoreductase</keyword>
<dbReference type="InterPro" id="IPR036291">
    <property type="entry name" value="NAD(P)-bd_dom_sf"/>
</dbReference>
<dbReference type="PANTHER" id="PTHR44169:SF6">
    <property type="entry name" value="NADPH-DEPENDENT 1-ACYLDIHYDROXYACETONE PHOSPHATE REDUCTASE"/>
    <property type="match status" value="1"/>
</dbReference>
<protein>
    <submittedName>
        <fullName evidence="4">SDR family oxidoreductase</fullName>
    </submittedName>
</protein>
<dbReference type="Pfam" id="PF00106">
    <property type="entry name" value="adh_short"/>
    <property type="match status" value="1"/>
</dbReference>
<evidence type="ECO:0000256" key="2">
    <source>
        <dbReference type="ARBA" id="ARBA00023002"/>
    </source>
</evidence>
<dbReference type="GO" id="GO:0016491">
    <property type="term" value="F:oxidoreductase activity"/>
    <property type="evidence" value="ECO:0007669"/>
    <property type="project" value="UniProtKB-KW"/>
</dbReference>
<gene>
    <name evidence="4" type="ORF">EIK76_05265</name>
</gene>
<dbReference type="NCBIfam" id="NF004284">
    <property type="entry name" value="PRK05693.1"/>
    <property type="match status" value="1"/>
</dbReference>
<dbReference type="OrthoDB" id="9810734at2"/>
<dbReference type="Proteomes" id="UP000276260">
    <property type="component" value="Unassembled WGS sequence"/>
</dbReference>
<dbReference type="PRINTS" id="PR00080">
    <property type="entry name" value="SDRFAMILY"/>
</dbReference>
<evidence type="ECO:0000256" key="1">
    <source>
        <dbReference type="ARBA" id="ARBA00006484"/>
    </source>
</evidence>
<organism evidence="4 5">
    <name type="scientific">Rheinheimera mesophila</name>
    <dbReference type="NCBI Taxonomy" id="1547515"/>
    <lineage>
        <taxon>Bacteria</taxon>
        <taxon>Pseudomonadati</taxon>
        <taxon>Pseudomonadota</taxon>
        <taxon>Gammaproteobacteria</taxon>
        <taxon>Chromatiales</taxon>
        <taxon>Chromatiaceae</taxon>
        <taxon>Rheinheimera</taxon>
    </lineage>
</organism>
<name>A0A3P3QRW4_9GAMM</name>
<sequence length="275" mass="29444">MMTKTILITGCSGGLGKALAVEAKRQGYRVFATARKEADLQHLQQLGLETIALEMTNPDSVKQAVLQLQQQAGRLDILVNNAGFGVMGPVLDAGAEGLRQQFEVNVFAAVDLTRACLPLLLQSKGLVVNIGSVSGVLTTPFAGVYCASKAALHSLSDALRMELAPLGVRVLTVQPGAIDTGFASRASKEAALLLKPDSLWWSMREGVMRRANASQNRPSSAADFATALVSELNKADCSGVLGIGHGAFTLPLLARWMPQRWLDKLLRHKFLVKIN</sequence>
<keyword evidence="5" id="KW-1185">Reference proteome</keyword>
<evidence type="ECO:0000313" key="5">
    <source>
        <dbReference type="Proteomes" id="UP000276260"/>
    </source>
</evidence>
<proteinExistence type="inferred from homology"/>
<dbReference type="PANTHER" id="PTHR44169">
    <property type="entry name" value="NADPH-DEPENDENT 1-ACYLDIHYDROXYACETONE PHOSPHATE REDUCTASE"/>
    <property type="match status" value="1"/>
</dbReference>
<comment type="caution">
    <text evidence="4">The sequence shown here is derived from an EMBL/GenBank/DDBJ whole genome shotgun (WGS) entry which is preliminary data.</text>
</comment>
<dbReference type="PROSITE" id="PS00061">
    <property type="entry name" value="ADH_SHORT"/>
    <property type="match status" value="1"/>
</dbReference>
<dbReference type="InterPro" id="IPR002347">
    <property type="entry name" value="SDR_fam"/>
</dbReference>
<dbReference type="CDD" id="cd05374">
    <property type="entry name" value="17beta-HSD-like_SDR_c"/>
    <property type="match status" value="1"/>
</dbReference>
<dbReference type="SUPFAM" id="SSF51735">
    <property type="entry name" value="NAD(P)-binding Rossmann-fold domains"/>
    <property type="match status" value="1"/>
</dbReference>
<dbReference type="InterPro" id="IPR020904">
    <property type="entry name" value="Sc_DH/Rdtase_CS"/>
</dbReference>
<dbReference type="AlphaFoldDB" id="A0A3P3QRW4"/>
<evidence type="ECO:0000313" key="4">
    <source>
        <dbReference type="EMBL" id="RRJ23478.1"/>
    </source>
</evidence>
<accession>A0A3P3QRW4</accession>
<comment type="similarity">
    <text evidence="1 3">Belongs to the short-chain dehydrogenases/reductases (SDR) family.</text>
</comment>
<dbReference type="RefSeq" id="WP_046519988.1">
    <property type="nucleotide sequence ID" value="NZ_LAVS01000021.1"/>
</dbReference>
<evidence type="ECO:0000256" key="3">
    <source>
        <dbReference type="RuleBase" id="RU000363"/>
    </source>
</evidence>
<dbReference type="Gene3D" id="3.40.50.720">
    <property type="entry name" value="NAD(P)-binding Rossmann-like Domain"/>
    <property type="match status" value="1"/>
</dbReference>
<reference evidence="4 5" key="1">
    <citation type="submission" date="2018-11" db="EMBL/GenBank/DDBJ databases">
        <title>Draft genome analysis of Rheinheimera mesophila isolated from an industrial waste site.</title>
        <authorList>
            <person name="Yu Q."/>
            <person name="Qi Y."/>
            <person name="Zhang H."/>
            <person name="Lu Y."/>
            <person name="Pu J."/>
        </authorList>
    </citation>
    <scope>NUCLEOTIDE SEQUENCE [LARGE SCALE GENOMIC DNA]</scope>
    <source>
        <strain evidence="4 5">IITR13</strain>
    </source>
</reference>